<protein>
    <submittedName>
        <fullName evidence="1">Uncharacterized protein</fullName>
    </submittedName>
</protein>
<reference evidence="1" key="1">
    <citation type="journal article" date="2021" name="Microorganisms">
        <title>The Ever-Expanding Pseudomonas Genus: Description of 43 New Species and Partition of the Pseudomonas putida Group.</title>
        <authorList>
            <person name="Girard L."/>
            <person name="Lood C."/>
            <person name="Hofte M."/>
            <person name="Vandamme P."/>
            <person name="Rokni-Zadeh H."/>
            <person name="van Noort V."/>
            <person name="Lavigne R."/>
            <person name="De Mot R."/>
        </authorList>
    </citation>
    <scope>NUCLEOTIDE SEQUENCE</scope>
    <source>
        <strain evidence="1">SWRI132</strain>
    </source>
</reference>
<accession>A0ABX8NTF1</accession>
<dbReference type="RefSeq" id="WP_217854999.1">
    <property type="nucleotide sequence ID" value="NZ_CP077079.1"/>
</dbReference>
<gene>
    <name evidence="1" type="ORF">KSS96_14710</name>
</gene>
<organism evidence="1 2">
    <name type="scientific">Pseudomonas asgharzadehiana</name>
    <dbReference type="NCBI Taxonomy" id="2842349"/>
    <lineage>
        <taxon>Bacteria</taxon>
        <taxon>Pseudomonadati</taxon>
        <taxon>Pseudomonadota</taxon>
        <taxon>Gammaproteobacteria</taxon>
        <taxon>Pseudomonadales</taxon>
        <taxon>Pseudomonadaceae</taxon>
        <taxon>Pseudomonas</taxon>
    </lineage>
</organism>
<dbReference type="Proteomes" id="UP000886848">
    <property type="component" value="Chromosome"/>
</dbReference>
<name>A0ABX8NTF1_9PSED</name>
<keyword evidence="2" id="KW-1185">Reference proteome</keyword>
<evidence type="ECO:0000313" key="2">
    <source>
        <dbReference type="Proteomes" id="UP000886848"/>
    </source>
</evidence>
<sequence length="223" mass="25111">MPPEDFDELTSDAGEVALVQTTEVIADPLGHLSAEQVESIYQRYLEGEKVRDLFTEFSIKTNVNSLLPLLPHLERKDLTCPHCASHATQKRAARSNTANKPVCTGCDHIFPICRDDTCGCSACVNEYLGQLNGNGIHCRVPYEGLTLREKIILLAALTMAGPTDVACLSFVQLQRWHRRLAPTSEYQNKCISELFSRHIILVSSETSIDALDFYRQYERYDFL</sequence>
<proteinExistence type="predicted"/>
<evidence type="ECO:0000313" key="1">
    <source>
        <dbReference type="EMBL" id="QXH64883.1"/>
    </source>
</evidence>
<dbReference type="EMBL" id="CP077079">
    <property type="protein sequence ID" value="QXH64883.1"/>
    <property type="molecule type" value="Genomic_DNA"/>
</dbReference>